<evidence type="ECO:0000313" key="1">
    <source>
        <dbReference type="EMBL" id="KAF2732644.1"/>
    </source>
</evidence>
<dbReference type="OrthoDB" id="5985073at2759"/>
<dbReference type="Proteomes" id="UP000799444">
    <property type="component" value="Unassembled WGS sequence"/>
</dbReference>
<dbReference type="EMBL" id="ML996173">
    <property type="protein sequence ID" value="KAF2732644.1"/>
    <property type="molecule type" value="Genomic_DNA"/>
</dbReference>
<name>A0A9P4UZN6_9PLEO</name>
<gene>
    <name evidence="1" type="ORF">EJ04DRAFT_390869</name>
</gene>
<evidence type="ECO:0000313" key="2">
    <source>
        <dbReference type="Proteomes" id="UP000799444"/>
    </source>
</evidence>
<reference evidence="1" key="1">
    <citation type="journal article" date="2020" name="Stud. Mycol.">
        <title>101 Dothideomycetes genomes: a test case for predicting lifestyles and emergence of pathogens.</title>
        <authorList>
            <person name="Haridas S."/>
            <person name="Albert R."/>
            <person name="Binder M."/>
            <person name="Bloem J."/>
            <person name="Labutti K."/>
            <person name="Salamov A."/>
            <person name="Andreopoulos B."/>
            <person name="Baker S."/>
            <person name="Barry K."/>
            <person name="Bills G."/>
            <person name="Bluhm B."/>
            <person name="Cannon C."/>
            <person name="Castanera R."/>
            <person name="Culley D."/>
            <person name="Daum C."/>
            <person name="Ezra D."/>
            <person name="Gonzalez J."/>
            <person name="Henrissat B."/>
            <person name="Kuo A."/>
            <person name="Liang C."/>
            <person name="Lipzen A."/>
            <person name="Lutzoni F."/>
            <person name="Magnuson J."/>
            <person name="Mondo S."/>
            <person name="Nolan M."/>
            <person name="Ohm R."/>
            <person name="Pangilinan J."/>
            <person name="Park H.-J."/>
            <person name="Ramirez L."/>
            <person name="Alfaro M."/>
            <person name="Sun H."/>
            <person name="Tritt A."/>
            <person name="Yoshinaga Y."/>
            <person name="Zwiers L.-H."/>
            <person name="Turgeon B."/>
            <person name="Goodwin S."/>
            <person name="Spatafora J."/>
            <person name="Crous P."/>
            <person name="Grigoriev I."/>
        </authorList>
    </citation>
    <scope>NUCLEOTIDE SEQUENCE</scope>
    <source>
        <strain evidence="1">CBS 125425</strain>
    </source>
</reference>
<organism evidence="1 2">
    <name type="scientific">Polyplosphaeria fusca</name>
    <dbReference type="NCBI Taxonomy" id="682080"/>
    <lineage>
        <taxon>Eukaryota</taxon>
        <taxon>Fungi</taxon>
        <taxon>Dikarya</taxon>
        <taxon>Ascomycota</taxon>
        <taxon>Pezizomycotina</taxon>
        <taxon>Dothideomycetes</taxon>
        <taxon>Pleosporomycetidae</taxon>
        <taxon>Pleosporales</taxon>
        <taxon>Tetraplosphaeriaceae</taxon>
        <taxon>Polyplosphaeria</taxon>
    </lineage>
</organism>
<dbReference type="AlphaFoldDB" id="A0A9P4UZN6"/>
<feature type="non-terminal residue" evidence="1">
    <location>
        <position position="236"/>
    </location>
</feature>
<comment type="caution">
    <text evidence="1">The sequence shown here is derived from an EMBL/GenBank/DDBJ whole genome shotgun (WGS) entry which is preliminary data.</text>
</comment>
<keyword evidence="2" id="KW-1185">Reference proteome</keyword>
<accession>A0A9P4UZN6</accession>
<protein>
    <submittedName>
        <fullName evidence="1">Uncharacterized protein</fullName>
    </submittedName>
</protein>
<feature type="non-terminal residue" evidence="1">
    <location>
        <position position="1"/>
    </location>
</feature>
<proteinExistence type="predicted"/>
<sequence>ATTTIFNGRQNVIFPDETPQACLDSFNTTLDCDTSFPLLFRQTDLIGWNATNLTALCTDKCRTSLASLKQKVVSGCGSFSFELGSAYFNGERIIDFYQYKYNLTCLSSGSSWCLLDQRKWFTDKLTTVTWPKYTSKWYPDWANDPVNGTNRIDPENGTAVLPYNTVPYPKPTFNSGIKQALDYRYHGPGPAVGKLNPNETVGLGLEYDEYPTEIQCSSCFLQRFKLGFMSRWGETW</sequence>